<sequence>MLQLDTLETLMAAVLVLLVGRQILARTALLRKYSIPEPAFSRIHHQSYCRR</sequence>
<protein>
    <submittedName>
        <fullName evidence="1">Sodium/glutamate symporter</fullName>
    </submittedName>
</protein>
<reference evidence="1" key="1">
    <citation type="submission" date="2016-01" db="EMBL/GenBank/DDBJ databases">
        <authorList>
            <person name="Peeters C."/>
        </authorList>
    </citation>
    <scope>NUCLEOTIDE SEQUENCE [LARGE SCALE GENOMIC DNA]</scope>
    <source>
        <strain evidence="1">LMG 29317</strain>
    </source>
</reference>
<comment type="caution">
    <text evidence="1">The sequence shown here is derived from an EMBL/GenBank/DDBJ whole genome shotgun (WGS) entry which is preliminary data.</text>
</comment>
<dbReference type="Pfam" id="PF03616">
    <property type="entry name" value="Glt_symporter"/>
    <property type="match status" value="1"/>
</dbReference>
<dbReference type="EMBL" id="FCOM02000138">
    <property type="protein sequence ID" value="SAL88519.1"/>
    <property type="molecule type" value="Genomic_DNA"/>
</dbReference>
<accession>A0A158L672</accession>
<gene>
    <name evidence="1" type="ORF">AWB74_08602</name>
</gene>
<name>A0A158L672_9BURK</name>
<dbReference type="InterPro" id="IPR004445">
    <property type="entry name" value="GltS"/>
</dbReference>
<dbReference type="Proteomes" id="UP000055019">
    <property type="component" value="Unassembled WGS sequence"/>
</dbReference>
<dbReference type="OrthoDB" id="4921038at2"/>
<evidence type="ECO:0000313" key="2">
    <source>
        <dbReference type="Proteomes" id="UP000055019"/>
    </source>
</evidence>
<dbReference type="AlphaFoldDB" id="A0A158L672"/>
<proteinExistence type="predicted"/>
<keyword evidence="2" id="KW-1185">Reference proteome</keyword>
<evidence type="ECO:0000313" key="1">
    <source>
        <dbReference type="EMBL" id="SAL88519.1"/>
    </source>
</evidence>
<organism evidence="1 2">
    <name type="scientific">Caballeronia arvi</name>
    <dbReference type="NCBI Taxonomy" id="1777135"/>
    <lineage>
        <taxon>Bacteria</taxon>
        <taxon>Pseudomonadati</taxon>
        <taxon>Pseudomonadota</taxon>
        <taxon>Betaproteobacteria</taxon>
        <taxon>Burkholderiales</taxon>
        <taxon>Burkholderiaceae</taxon>
        <taxon>Caballeronia</taxon>
    </lineage>
</organism>
<dbReference type="RefSeq" id="WP_143749507.1">
    <property type="nucleotide sequence ID" value="NZ_FCOM02000138.1"/>
</dbReference>
<dbReference type="GO" id="GO:0015501">
    <property type="term" value="F:glutamate:sodium symporter activity"/>
    <property type="evidence" value="ECO:0007669"/>
    <property type="project" value="InterPro"/>
</dbReference>
<dbReference type="GO" id="GO:0015813">
    <property type="term" value="P:L-glutamate transmembrane transport"/>
    <property type="evidence" value="ECO:0007669"/>
    <property type="project" value="InterPro"/>
</dbReference>
<dbReference type="GO" id="GO:0016020">
    <property type="term" value="C:membrane"/>
    <property type="evidence" value="ECO:0007669"/>
    <property type="project" value="InterPro"/>
</dbReference>